<reference evidence="1" key="1">
    <citation type="submission" date="2022-06" db="EMBL/GenBank/DDBJ databases">
        <title>Phylogenomic reconstructions and comparative analyses of Kickxellomycotina fungi.</title>
        <authorList>
            <person name="Reynolds N.K."/>
            <person name="Stajich J.E."/>
            <person name="Barry K."/>
            <person name="Grigoriev I.V."/>
            <person name="Crous P."/>
            <person name="Smith M.E."/>
        </authorList>
    </citation>
    <scope>NUCLEOTIDE SEQUENCE</scope>
    <source>
        <strain evidence="1">RSA 2271</strain>
    </source>
</reference>
<keyword evidence="2" id="KW-1185">Reference proteome</keyword>
<dbReference type="EC" id="6.2.1.45" evidence="1"/>
<protein>
    <submittedName>
        <fullName evidence="1">NEDD8 activating enzyme</fullName>
        <ecNumber evidence="1">6.2.1.45</ecNumber>
    </submittedName>
</protein>
<sequence length="365" mass="40742">MPRNTSTRSGPRLDTINILIIGAGGLGCEIVKNLVMTGFKRLTVIDMDTVELSNLNRQFLFRVCGKIEDMSDEFYDEFDLVLCGLDSIEARRWVSNHFVSTADPDKQGGIKPIVDGAVEGLRGNVRVIIPTVTSCYECTVSLNSAQPESYPICTIANTPRCPEHCIEWAYMVEWPRQYPDSPLDKDNQDHMQWVHEVALRRARQFGIDEFDYGRTVGVVKRVIPSFAPTNSAIAAYKLATQDALPSNNYLMFNGIEGIFISSLSLDKREDCPVCQSGHRTVRVPRDAVLRDLVSKTLKDEFCIASPSIWLDTGLLYAPAPPRLEMQTRKNLDRRISEVLGDGDDTTLTVFDGAGSKALLLAIKFE</sequence>
<keyword evidence="1" id="KW-0436">Ligase</keyword>
<comment type="caution">
    <text evidence="1">The sequence shown here is derived from an EMBL/GenBank/DDBJ whole genome shotgun (WGS) entry which is preliminary data.</text>
</comment>
<evidence type="ECO:0000313" key="1">
    <source>
        <dbReference type="EMBL" id="KAJ1678560.1"/>
    </source>
</evidence>
<name>A0ACC1HPT9_9FUNG</name>
<accession>A0ACC1HPT9</accession>
<gene>
    <name evidence="1" type="primary">uba3</name>
    <name evidence="1" type="ORF">EV182_003810</name>
</gene>
<dbReference type="Proteomes" id="UP001145114">
    <property type="component" value="Unassembled WGS sequence"/>
</dbReference>
<evidence type="ECO:0000313" key="2">
    <source>
        <dbReference type="Proteomes" id="UP001145114"/>
    </source>
</evidence>
<dbReference type="EMBL" id="JAMZIH010001053">
    <property type="protein sequence ID" value="KAJ1678560.1"/>
    <property type="molecule type" value="Genomic_DNA"/>
</dbReference>
<proteinExistence type="predicted"/>
<organism evidence="1 2">
    <name type="scientific">Spiromyces aspiralis</name>
    <dbReference type="NCBI Taxonomy" id="68401"/>
    <lineage>
        <taxon>Eukaryota</taxon>
        <taxon>Fungi</taxon>
        <taxon>Fungi incertae sedis</taxon>
        <taxon>Zoopagomycota</taxon>
        <taxon>Kickxellomycotina</taxon>
        <taxon>Kickxellomycetes</taxon>
        <taxon>Kickxellales</taxon>
        <taxon>Kickxellaceae</taxon>
        <taxon>Spiromyces</taxon>
    </lineage>
</organism>